<comment type="caution">
    <text evidence="1">The sequence shown here is derived from an EMBL/GenBank/DDBJ whole genome shotgun (WGS) entry which is preliminary data.</text>
</comment>
<evidence type="ECO:0000313" key="5">
    <source>
        <dbReference type="Proteomes" id="UP000499080"/>
    </source>
</evidence>
<accession>A0A4Y2FC05</accession>
<organism evidence="1 5">
    <name type="scientific">Araneus ventricosus</name>
    <name type="common">Orbweaver spider</name>
    <name type="synonym">Epeira ventricosa</name>
    <dbReference type="NCBI Taxonomy" id="182803"/>
    <lineage>
        <taxon>Eukaryota</taxon>
        <taxon>Metazoa</taxon>
        <taxon>Ecdysozoa</taxon>
        <taxon>Arthropoda</taxon>
        <taxon>Chelicerata</taxon>
        <taxon>Arachnida</taxon>
        <taxon>Araneae</taxon>
        <taxon>Araneomorphae</taxon>
        <taxon>Entelegynae</taxon>
        <taxon>Araneoidea</taxon>
        <taxon>Araneidae</taxon>
        <taxon>Araneus</taxon>
    </lineage>
</organism>
<name>A0A4Y2FC05_ARAVE</name>
<dbReference type="EMBL" id="BGPR01095463">
    <property type="protein sequence ID" value="GBM38561.1"/>
    <property type="molecule type" value="Genomic_DNA"/>
</dbReference>
<reference evidence="1 5" key="1">
    <citation type="journal article" date="2019" name="Sci. Rep.">
        <title>Orb-weaving spider Araneus ventricosus genome elucidates the spidroin gene catalogue.</title>
        <authorList>
            <person name="Kono N."/>
            <person name="Nakamura H."/>
            <person name="Ohtoshi R."/>
            <person name="Moran D.A.P."/>
            <person name="Shinohara A."/>
            <person name="Yoshida Y."/>
            <person name="Fujiwara M."/>
            <person name="Mori M."/>
            <person name="Tomita M."/>
            <person name="Arakawa K."/>
        </authorList>
    </citation>
    <scope>NUCLEOTIDE SEQUENCE [LARGE SCALE GENOMIC DNA]</scope>
</reference>
<dbReference type="Proteomes" id="UP000499080">
    <property type="component" value="Unassembled WGS sequence"/>
</dbReference>
<dbReference type="EMBL" id="BGPR01095470">
    <property type="protein sequence ID" value="GBM38588.1"/>
    <property type="molecule type" value="Genomic_DNA"/>
</dbReference>
<dbReference type="EMBL" id="BGPR01095452">
    <property type="protein sequence ID" value="GBM38517.1"/>
    <property type="molecule type" value="Genomic_DNA"/>
</dbReference>
<dbReference type="EMBL" id="BGPR01095460">
    <property type="protein sequence ID" value="GBM38556.1"/>
    <property type="molecule type" value="Genomic_DNA"/>
</dbReference>
<evidence type="ECO:0000313" key="2">
    <source>
        <dbReference type="EMBL" id="GBM38556.1"/>
    </source>
</evidence>
<evidence type="ECO:0000313" key="1">
    <source>
        <dbReference type="EMBL" id="GBM38517.1"/>
    </source>
</evidence>
<evidence type="ECO:0000313" key="4">
    <source>
        <dbReference type="EMBL" id="GBM38588.1"/>
    </source>
</evidence>
<gene>
    <name evidence="2" type="ORF">AVEN_14606_1</name>
    <name evidence="1" type="ORF">AVEN_193709_1</name>
    <name evidence="3" type="ORF">AVEN_22313_1</name>
    <name evidence="4" type="ORF">AVEN_72820_1</name>
</gene>
<proteinExistence type="predicted"/>
<evidence type="ECO:0000313" key="3">
    <source>
        <dbReference type="EMBL" id="GBM38561.1"/>
    </source>
</evidence>
<sequence length="100" mass="11306">MTTLGIPFSHHSSPVQGIVCKINLTCCLPADSCRLYTRLGRLASVGLKQKNIPHIAMETERNPMPCAHNHNIYHSRHLLSKLKWPSWPDIIFTSPDHVLL</sequence>
<protein>
    <submittedName>
        <fullName evidence="1">Uncharacterized protein</fullName>
    </submittedName>
</protein>
<dbReference type="AlphaFoldDB" id="A0A4Y2FC05"/>
<keyword evidence="5" id="KW-1185">Reference proteome</keyword>